<dbReference type="AlphaFoldDB" id="A0A3R9MJL5"/>
<evidence type="ECO:0000313" key="1">
    <source>
        <dbReference type="EMBL" id="RSK43805.1"/>
    </source>
</evidence>
<keyword evidence="2" id="KW-1185">Reference proteome</keyword>
<gene>
    <name evidence="1" type="ORF">EI291_21495</name>
</gene>
<protein>
    <recommendedName>
        <fullName evidence="3">Toxin-antitoxin system YwqK family antitoxin</fullName>
    </recommendedName>
</protein>
<evidence type="ECO:0000313" key="2">
    <source>
        <dbReference type="Proteomes" id="UP000273500"/>
    </source>
</evidence>
<dbReference type="Gene3D" id="2.20.110.10">
    <property type="entry name" value="Histone H3 K4-specific methyltransferase SET7/9 N-terminal domain"/>
    <property type="match status" value="3"/>
</dbReference>
<dbReference type="EMBL" id="RWIT01000022">
    <property type="protein sequence ID" value="RSK43805.1"/>
    <property type="molecule type" value="Genomic_DNA"/>
</dbReference>
<dbReference type="OrthoDB" id="894066at2"/>
<dbReference type="Pfam" id="PF07661">
    <property type="entry name" value="MORN_2"/>
    <property type="match status" value="4"/>
</dbReference>
<dbReference type="PANTHER" id="PTHR33706:SF1">
    <property type="entry name" value="TPR REPEAT PROTEIN"/>
    <property type="match status" value="1"/>
</dbReference>
<comment type="caution">
    <text evidence="1">The sequence shown here is derived from an EMBL/GenBank/DDBJ whole genome shotgun (WGS) entry which is preliminary data.</text>
</comment>
<dbReference type="SUPFAM" id="SSF82185">
    <property type="entry name" value="Histone H3 K4-specific methyltransferase SET7/9 N-terminal domain"/>
    <property type="match status" value="2"/>
</dbReference>
<organism evidence="1 2">
    <name type="scientific">Hymenobacter rigui</name>
    <dbReference type="NCBI Taxonomy" id="334424"/>
    <lineage>
        <taxon>Bacteria</taxon>
        <taxon>Pseudomonadati</taxon>
        <taxon>Bacteroidota</taxon>
        <taxon>Cytophagia</taxon>
        <taxon>Cytophagales</taxon>
        <taxon>Hymenobacteraceae</taxon>
        <taxon>Hymenobacter</taxon>
    </lineage>
</organism>
<dbReference type="RefSeq" id="WP_125424343.1">
    <property type="nucleotide sequence ID" value="NZ_RWIT01000022.1"/>
</dbReference>
<evidence type="ECO:0008006" key="3">
    <source>
        <dbReference type="Google" id="ProtNLM"/>
    </source>
</evidence>
<dbReference type="PANTHER" id="PTHR33706">
    <property type="entry name" value="MORN VARIANT REPEAT PROTEIN"/>
    <property type="match status" value="1"/>
</dbReference>
<reference evidence="1 2" key="1">
    <citation type="submission" date="2018-12" db="EMBL/GenBank/DDBJ databases">
        <authorList>
            <person name="Feng G."/>
            <person name="Zhu H."/>
        </authorList>
    </citation>
    <scope>NUCLEOTIDE SEQUENCE [LARGE SCALE GENOMIC DNA]</scope>
    <source>
        <strain evidence="1 2">KCTC 12533</strain>
    </source>
</reference>
<proteinExistence type="predicted"/>
<sequence>MKSKSGIILLLFLGILYTSCKQECRVVVSTYDNKQERIVILYPNCNDTTYYKHQEFYDNGQIASEGFYKKGKKAGHFKSWSVSGHQTANWTMLDNKEHGHITCWYDDGTKKRESTLNRGVRNGFIREWHSNGMPASEGTYKNGRQVGTWKTWDENGTWRVRRYRNDTLWGNTIEHLVDSADIVLVAGQYEEGREVGVWKWFDKDSTLYETCTYDKGKLNGECIEYYKNGSIKSKANLVNGKFNGIIYHFNSNGQITRKSLYKLGMLITNK</sequence>
<name>A0A3R9MJL5_9BACT</name>
<dbReference type="InterPro" id="IPR011652">
    <property type="entry name" value="MORN_2"/>
</dbReference>
<dbReference type="Proteomes" id="UP000273500">
    <property type="component" value="Unassembled WGS sequence"/>
</dbReference>
<accession>A0A3R9MJL5</accession>